<proteinExistence type="predicted"/>
<dbReference type="PANTHER" id="PTHR47354">
    <property type="entry name" value="NADH OXIDOREDUCTASE HCR"/>
    <property type="match status" value="1"/>
</dbReference>
<dbReference type="Gene3D" id="2.40.30.10">
    <property type="entry name" value="Translation factors"/>
    <property type="match status" value="1"/>
</dbReference>
<dbReference type="PANTHER" id="PTHR47354:SF5">
    <property type="entry name" value="PROTEIN RFBI"/>
    <property type="match status" value="1"/>
</dbReference>
<feature type="domain" description="2Fe-2S ferredoxin-type" evidence="3">
    <location>
        <begin position="3"/>
        <end position="93"/>
    </location>
</feature>
<evidence type="ECO:0000313" key="6">
    <source>
        <dbReference type="Proteomes" id="UP000298325"/>
    </source>
</evidence>
<dbReference type="InterPro" id="IPR036010">
    <property type="entry name" value="2Fe-2S_ferredoxin-like_sf"/>
</dbReference>
<dbReference type="InterPro" id="IPR050415">
    <property type="entry name" value="MRET"/>
</dbReference>
<dbReference type="Pfam" id="PF00111">
    <property type="entry name" value="Fer2"/>
    <property type="match status" value="1"/>
</dbReference>
<dbReference type="Gene3D" id="3.40.50.80">
    <property type="entry name" value="Nucleotide-binding domain of ferredoxin-NADP reductase (FNR) module"/>
    <property type="match status" value="1"/>
</dbReference>
<comment type="cofactor">
    <cofactor evidence="2">
        <name>[2Fe-2S] cluster</name>
        <dbReference type="ChEBI" id="CHEBI:190135"/>
    </cofactor>
</comment>
<gene>
    <name evidence="5" type="ORF">E5Q11_06650</name>
</gene>
<name>A0A4Z1C1F8_9GAMM</name>
<evidence type="ECO:0000256" key="1">
    <source>
        <dbReference type="ARBA" id="ARBA00023014"/>
    </source>
</evidence>
<dbReference type="SUPFAM" id="SSF52343">
    <property type="entry name" value="Ferredoxin reductase-like, C-terminal NADP-linked domain"/>
    <property type="match status" value="1"/>
</dbReference>
<dbReference type="PRINTS" id="PR00371">
    <property type="entry name" value="FPNCR"/>
</dbReference>
<dbReference type="SUPFAM" id="SSF54292">
    <property type="entry name" value="2Fe-2S ferredoxin-like"/>
    <property type="match status" value="1"/>
</dbReference>
<dbReference type="PRINTS" id="PR00410">
    <property type="entry name" value="PHEHYDRXLASE"/>
</dbReference>
<dbReference type="CDD" id="cd00207">
    <property type="entry name" value="fer2"/>
    <property type="match status" value="1"/>
</dbReference>
<dbReference type="InterPro" id="IPR017938">
    <property type="entry name" value="Riboflavin_synthase-like_b-brl"/>
</dbReference>
<dbReference type="AlphaFoldDB" id="A0A4Z1C1F8"/>
<reference evidence="5 6" key="1">
    <citation type="submission" date="2019-04" db="EMBL/GenBank/DDBJ databases">
        <authorList>
            <person name="Park S."/>
            <person name="Yoon J.-H."/>
        </authorList>
    </citation>
    <scope>NUCLEOTIDE SEQUENCE [LARGE SCALE GENOMIC DNA]</scope>
    <source>
        <strain evidence="5 6">HJM-18</strain>
    </source>
</reference>
<keyword evidence="1" id="KW-0479">Metal-binding</keyword>
<dbReference type="InterPro" id="IPR008333">
    <property type="entry name" value="Cbr1-like_FAD-bd_dom"/>
</dbReference>
<dbReference type="PROSITE" id="PS51085">
    <property type="entry name" value="2FE2S_FER_2"/>
    <property type="match status" value="1"/>
</dbReference>
<dbReference type="InterPro" id="IPR012675">
    <property type="entry name" value="Beta-grasp_dom_sf"/>
</dbReference>
<dbReference type="GO" id="GO:0051536">
    <property type="term" value="F:iron-sulfur cluster binding"/>
    <property type="evidence" value="ECO:0007669"/>
    <property type="project" value="UniProtKB-KW"/>
</dbReference>
<evidence type="ECO:0000313" key="5">
    <source>
        <dbReference type="EMBL" id="TGN39971.1"/>
    </source>
</evidence>
<dbReference type="Gene3D" id="3.10.20.30">
    <property type="match status" value="1"/>
</dbReference>
<accession>A0A4Z1C1F8</accession>
<protein>
    <submittedName>
        <fullName evidence="5">2Fe-2S iron-sulfur cluster binding domain-containing protein</fullName>
    </submittedName>
</protein>
<dbReference type="OrthoDB" id="9806195at2"/>
<dbReference type="Proteomes" id="UP000298325">
    <property type="component" value="Unassembled WGS sequence"/>
</dbReference>
<dbReference type="InterPro" id="IPR039261">
    <property type="entry name" value="FNR_nucleotide-bd"/>
</dbReference>
<keyword evidence="1" id="KW-0408">Iron</keyword>
<dbReference type="Pfam" id="PF00970">
    <property type="entry name" value="FAD_binding_6"/>
    <property type="match status" value="1"/>
</dbReference>
<sequence>MANTVTLSDRISFAAESDQSILEAARSQDVALEHSCCSGRCGVCKAKVARGLTKAIKPEASLSEDEMLNGFILTCCRSATTDVQLDIESLESLGGLKAKILPCRINQIHLLADDVIAVTLRTPPSSFLEYLPGQYVNVIGEDGIRRSYSIANAPRDDGTVTLQIRKVEAGQMSDYWFNRARANDLLRIEGPLGTFCLRKTKASTLILLATGTGIAPLKAILEQLSASPRLNTYNSIHLYWGGRTEQDLYWRPEFSDLQVHYIPVLSRSPEWKGLTGYVQQAALSNDLDLGDAVVYACGSEAMIHDARTQFISAGLAANQFYYESFVSSD</sequence>
<keyword evidence="1" id="KW-0411">Iron-sulfur</keyword>
<evidence type="ECO:0000256" key="2">
    <source>
        <dbReference type="ARBA" id="ARBA00034078"/>
    </source>
</evidence>
<dbReference type="GO" id="GO:0016491">
    <property type="term" value="F:oxidoreductase activity"/>
    <property type="evidence" value="ECO:0007669"/>
    <property type="project" value="InterPro"/>
</dbReference>
<organism evidence="5 6">
    <name type="scientific">Marinobacter confluentis</name>
    <dbReference type="NCBI Taxonomy" id="1697557"/>
    <lineage>
        <taxon>Bacteria</taxon>
        <taxon>Pseudomonadati</taxon>
        <taxon>Pseudomonadota</taxon>
        <taxon>Gammaproteobacteria</taxon>
        <taxon>Pseudomonadales</taxon>
        <taxon>Marinobacteraceae</taxon>
        <taxon>Marinobacter</taxon>
    </lineage>
</organism>
<dbReference type="PROSITE" id="PS51384">
    <property type="entry name" value="FAD_FR"/>
    <property type="match status" value="1"/>
</dbReference>
<evidence type="ECO:0000259" key="4">
    <source>
        <dbReference type="PROSITE" id="PS51384"/>
    </source>
</evidence>
<comment type="caution">
    <text evidence="5">The sequence shown here is derived from an EMBL/GenBank/DDBJ whole genome shotgun (WGS) entry which is preliminary data.</text>
</comment>
<dbReference type="Pfam" id="PF00175">
    <property type="entry name" value="NAD_binding_1"/>
    <property type="match status" value="1"/>
</dbReference>
<dbReference type="CDD" id="cd06189">
    <property type="entry name" value="flavin_oxioreductase"/>
    <property type="match status" value="1"/>
</dbReference>
<dbReference type="InterPro" id="IPR001041">
    <property type="entry name" value="2Fe-2S_ferredoxin-type"/>
</dbReference>
<feature type="domain" description="FAD-binding FR-type" evidence="4">
    <location>
        <begin position="98"/>
        <end position="198"/>
    </location>
</feature>
<dbReference type="SUPFAM" id="SSF63380">
    <property type="entry name" value="Riboflavin synthase domain-like"/>
    <property type="match status" value="1"/>
</dbReference>
<dbReference type="InterPro" id="IPR001709">
    <property type="entry name" value="Flavoprot_Pyr_Nucl_cyt_Rdtase"/>
</dbReference>
<dbReference type="EMBL" id="SRPF01000002">
    <property type="protein sequence ID" value="TGN39971.1"/>
    <property type="molecule type" value="Genomic_DNA"/>
</dbReference>
<dbReference type="RefSeq" id="WP_135802635.1">
    <property type="nucleotide sequence ID" value="NZ_SRPF01000002.1"/>
</dbReference>
<dbReference type="InterPro" id="IPR001433">
    <property type="entry name" value="OxRdtase_FAD/NAD-bd"/>
</dbReference>
<keyword evidence="6" id="KW-1185">Reference proteome</keyword>
<dbReference type="InterPro" id="IPR017927">
    <property type="entry name" value="FAD-bd_FR_type"/>
</dbReference>
<evidence type="ECO:0000259" key="3">
    <source>
        <dbReference type="PROSITE" id="PS51085"/>
    </source>
</evidence>